<protein>
    <recommendedName>
        <fullName evidence="5">Kinase domain protein</fullName>
    </recommendedName>
</protein>
<keyword evidence="1" id="KW-0433">Leucine-rich repeat</keyword>
<evidence type="ECO:0008006" key="5">
    <source>
        <dbReference type="Google" id="ProtNLM"/>
    </source>
</evidence>
<dbReference type="GO" id="GO:0045345">
    <property type="term" value="P:positive regulation of MHC class I biosynthetic process"/>
    <property type="evidence" value="ECO:0007669"/>
    <property type="project" value="TreeGrafter"/>
</dbReference>
<evidence type="ECO:0000313" key="3">
    <source>
        <dbReference type="EMBL" id="EAR98262.2"/>
    </source>
</evidence>
<accession>I7MF08</accession>
<dbReference type="PANTHER" id="PTHR47189:SF1">
    <property type="entry name" value="MHC CLASS II TRANSACTIVATOR"/>
    <property type="match status" value="1"/>
</dbReference>
<gene>
    <name evidence="3" type="ORF">TTHERM_00346600</name>
</gene>
<reference evidence="4" key="1">
    <citation type="journal article" date="2006" name="PLoS Biol.">
        <title>Macronuclear genome sequence of the ciliate Tetrahymena thermophila, a model eukaryote.</title>
        <authorList>
            <person name="Eisen J.A."/>
            <person name="Coyne R.S."/>
            <person name="Wu M."/>
            <person name="Wu D."/>
            <person name="Thiagarajan M."/>
            <person name="Wortman J.R."/>
            <person name="Badger J.H."/>
            <person name="Ren Q."/>
            <person name="Amedeo P."/>
            <person name="Jones K.M."/>
            <person name="Tallon L.J."/>
            <person name="Delcher A.L."/>
            <person name="Salzberg S.L."/>
            <person name="Silva J.C."/>
            <person name="Haas B.J."/>
            <person name="Majoros W.H."/>
            <person name="Farzad M."/>
            <person name="Carlton J.M."/>
            <person name="Smith R.K. Jr."/>
            <person name="Garg J."/>
            <person name="Pearlman R.E."/>
            <person name="Karrer K.M."/>
            <person name="Sun L."/>
            <person name="Manning G."/>
            <person name="Elde N.C."/>
            <person name="Turkewitz A.P."/>
            <person name="Asai D.J."/>
            <person name="Wilkes D.E."/>
            <person name="Wang Y."/>
            <person name="Cai H."/>
            <person name="Collins K."/>
            <person name="Stewart B.A."/>
            <person name="Lee S.R."/>
            <person name="Wilamowska K."/>
            <person name="Weinberg Z."/>
            <person name="Ruzzo W.L."/>
            <person name="Wloga D."/>
            <person name="Gaertig J."/>
            <person name="Frankel J."/>
            <person name="Tsao C.-C."/>
            <person name="Gorovsky M.A."/>
            <person name="Keeling P.J."/>
            <person name="Waller R.F."/>
            <person name="Patron N.J."/>
            <person name="Cherry J.M."/>
            <person name="Stover N.A."/>
            <person name="Krieger C.J."/>
            <person name="del Toro C."/>
            <person name="Ryder H.F."/>
            <person name="Williamson S.C."/>
            <person name="Barbeau R.A."/>
            <person name="Hamilton E.P."/>
            <person name="Orias E."/>
        </authorList>
    </citation>
    <scope>NUCLEOTIDE SEQUENCE [LARGE SCALE GENOMIC DNA]</scope>
    <source>
        <strain evidence="4">SB210</strain>
    </source>
</reference>
<dbReference type="GO" id="GO:0045944">
    <property type="term" value="P:positive regulation of transcription by RNA polymerase II"/>
    <property type="evidence" value="ECO:0007669"/>
    <property type="project" value="TreeGrafter"/>
</dbReference>
<dbReference type="RefSeq" id="XP_001018507.2">
    <property type="nucleotide sequence ID" value="XM_001018507.2"/>
</dbReference>
<name>I7MF08_TETTS</name>
<evidence type="ECO:0000313" key="4">
    <source>
        <dbReference type="Proteomes" id="UP000009168"/>
    </source>
</evidence>
<dbReference type="SUPFAM" id="SSF52047">
    <property type="entry name" value="RNI-like"/>
    <property type="match status" value="1"/>
</dbReference>
<dbReference type="InterPro" id="IPR032675">
    <property type="entry name" value="LRR_dom_sf"/>
</dbReference>
<evidence type="ECO:0000256" key="2">
    <source>
        <dbReference type="ARBA" id="ARBA00022737"/>
    </source>
</evidence>
<evidence type="ECO:0000256" key="1">
    <source>
        <dbReference type="ARBA" id="ARBA00022614"/>
    </source>
</evidence>
<dbReference type="OrthoDB" id="120976at2759"/>
<organism evidence="3 4">
    <name type="scientific">Tetrahymena thermophila (strain SB210)</name>
    <dbReference type="NCBI Taxonomy" id="312017"/>
    <lineage>
        <taxon>Eukaryota</taxon>
        <taxon>Sar</taxon>
        <taxon>Alveolata</taxon>
        <taxon>Ciliophora</taxon>
        <taxon>Intramacronucleata</taxon>
        <taxon>Oligohymenophorea</taxon>
        <taxon>Hymenostomatida</taxon>
        <taxon>Tetrahymenina</taxon>
        <taxon>Tetrahymenidae</taxon>
        <taxon>Tetrahymena</taxon>
    </lineage>
</organism>
<dbReference type="KEGG" id="tet:TTHERM_00346600"/>
<dbReference type="PANTHER" id="PTHR47189">
    <property type="entry name" value="MHC CLASS II TRANSACTIVATOR"/>
    <property type="match status" value="1"/>
</dbReference>
<dbReference type="Gene3D" id="3.80.10.10">
    <property type="entry name" value="Ribonuclease Inhibitor"/>
    <property type="match status" value="1"/>
</dbReference>
<proteinExistence type="predicted"/>
<sequence length="344" mass="39675">MKQIIYVTESLHENDFKKSLNKSQHLQNTHLKIFFQKFLHSKYANIASIELLSLKQITNYQIHAEGFSDIEEQDEIKFGKSIQSLENLNHLQIAAGDQITSNFIIGVLEGLKQLHKLESFNLYLLNIKHFNNEIYSDILGCFKNIQHLKSLRFFLRRTSNWTHSMQLGEEIQYLESLQKLYLSFPQNNLNNSALYSLSSGISKLKNLESLNINLDENEISPDTVYYFGICLQPLNKLSKLYLRFNKAKIGDYGCEGLAKGIFNLKILKKVRIKIGPKNNISDIGASHLANSFKSLENITKFGFFIHGNQQVYNKTIELLADSLNKMFIGFKQIKIIFLIVLQEL</sequence>
<dbReference type="GeneID" id="7835165"/>
<keyword evidence="4" id="KW-1185">Reference proteome</keyword>
<dbReference type="GO" id="GO:0045348">
    <property type="term" value="P:positive regulation of MHC class II biosynthetic process"/>
    <property type="evidence" value="ECO:0007669"/>
    <property type="project" value="TreeGrafter"/>
</dbReference>
<dbReference type="Proteomes" id="UP000009168">
    <property type="component" value="Unassembled WGS sequence"/>
</dbReference>
<dbReference type="EMBL" id="GG662654">
    <property type="protein sequence ID" value="EAR98262.2"/>
    <property type="molecule type" value="Genomic_DNA"/>
</dbReference>
<dbReference type="InParanoid" id="I7MF08"/>
<dbReference type="AlphaFoldDB" id="I7MF08"/>
<keyword evidence="2" id="KW-0677">Repeat</keyword>